<accession>A0A2H3CKP5</accession>
<evidence type="ECO:0000313" key="3">
    <source>
        <dbReference type="Proteomes" id="UP000217790"/>
    </source>
</evidence>
<keyword evidence="1" id="KW-0812">Transmembrane</keyword>
<keyword evidence="1" id="KW-1133">Transmembrane helix</keyword>
<feature type="transmembrane region" description="Helical" evidence="1">
    <location>
        <begin position="266"/>
        <end position="287"/>
    </location>
</feature>
<evidence type="ECO:0000313" key="2">
    <source>
        <dbReference type="EMBL" id="PBK83605.1"/>
    </source>
</evidence>
<dbReference type="InParanoid" id="A0A2H3CKP5"/>
<evidence type="ECO:0000256" key="1">
    <source>
        <dbReference type="SAM" id="Phobius"/>
    </source>
</evidence>
<reference evidence="3" key="1">
    <citation type="journal article" date="2017" name="Nat. Ecol. Evol.">
        <title>Genome expansion and lineage-specific genetic innovations in the forest pathogenic fungi Armillaria.</title>
        <authorList>
            <person name="Sipos G."/>
            <person name="Prasanna A.N."/>
            <person name="Walter M.C."/>
            <person name="O'Connor E."/>
            <person name="Balint B."/>
            <person name="Krizsan K."/>
            <person name="Kiss B."/>
            <person name="Hess J."/>
            <person name="Varga T."/>
            <person name="Slot J."/>
            <person name="Riley R."/>
            <person name="Boka B."/>
            <person name="Rigling D."/>
            <person name="Barry K."/>
            <person name="Lee J."/>
            <person name="Mihaltcheva S."/>
            <person name="LaButti K."/>
            <person name="Lipzen A."/>
            <person name="Waldron R."/>
            <person name="Moloney N.M."/>
            <person name="Sperisen C."/>
            <person name="Kredics L."/>
            <person name="Vagvoelgyi C."/>
            <person name="Patrignani A."/>
            <person name="Fitzpatrick D."/>
            <person name="Nagy I."/>
            <person name="Doyle S."/>
            <person name="Anderson J.B."/>
            <person name="Grigoriev I.V."/>
            <person name="Gueldener U."/>
            <person name="Muensterkoetter M."/>
            <person name="Nagy L.G."/>
        </authorList>
    </citation>
    <scope>NUCLEOTIDE SEQUENCE [LARGE SCALE GENOMIC DNA]</scope>
    <source>
        <strain evidence="3">Ar21-2</strain>
    </source>
</reference>
<gene>
    <name evidence="2" type="ORF">ARMGADRAFT_1037774</name>
</gene>
<dbReference type="Proteomes" id="UP000217790">
    <property type="component" value="Unassembled WGS sequence"/>
</dbReference>
<protein>
    <submittedName>
        <fullName evidence="2">Uncharacterized protein</fullName>
    </submittedName>
</protein>
<dbReference type="EMBL" id="KZ293705">
    <property type="protein sequence ID" value="PBK83605.1"/>
    <property type="molecule type" value="Genomic_DNA"/>
</dbReference>
<organism evidence="2 3">
    <name type="scientific">Armillaria gallica</name>
    <name type="common">Bulbous honey fungus</name>
    <name type="synonym">Armillaria bulbosa</name>
    <dbReference type="NCBI Taxonomy" id="47427"/>
    <lineage>
        <taxon>Eukaryota</taxon>
        <taxon>Fungi</taxon>
        <taxon>Dikarya</taxon>
        <taxon>Basidiomycota</taxon>
        <taxon>Agaricomycotina</taxon>
        <taxon>Agaricomycetes</taxon>
        <taxon>Agaricomycetidae</taxon>
        <taxon>Agaricales</taxon>
        <taxon>Marasmiineae</taxon>
        <taxon>Physalacriaceae</taxon>
        <taxon>Armillaria</taxon>
    </lineage>
</organism>
<feature type="transmembrane region" description="Helical" evidence="1">
    <location>
        <begin position="179"/>
        <end position="201"/>
    </location>
</feature>
<proteinExistence type="predicted"/>
<keyword evidence="3" id="KW-1185">Reference proteome</keyword>
<name>A0A2H3CKP5_ARMGA</name>
<dbReference type="AlphaFoldDB" id="A0A2H3CKP5"/>
<keyword evidence="1" id="KW-0472">Membrane</keyword>
<sequence>MQIAPELWHQILDFTITLINKEQFEAVIRIEDGDPYRYHGLPSGIYKSHNYMSRRDPILLAVVTVPEIEKFLWDNIAFRTSRCYAETQLTHSFGNIEEIDLNLMTSVAMQQRRQRIAIEIKGHICFSTILLRLNMLSIQFAEDINILQIIHSWGPMLSLRSLRLYFVDPQSNDQHCNQLASSAVVTMLLTFPHLTLFALYYPGNLFPMLDANSANTEWIDAECDLLANNWSAASLKTVYMIWRSLVMWFIQMFLETSSLSLGGFPVGGVVPGVFGIAVNKIVVVRAFPLGKPLPKGTL</sequence>